<sequence>FIRRLFRDILPLCVQQCTVPTNVVTILLPLNSEYFHGHWQWSIKQKENEMKILREYILFLLGLLVLLLTLQTTLALTLRRRKGWKDATSDFYFPGVQAWESTHQRQGRHSPALQQVAWGAQGPRGRKQQSFFSNPFKRKRSASLILQGWQVHLFHSKNSVQNCKAVILR</sequence>
<dbReference type="EMBL" id="GEDV01001445">
    <property type="protein sequence ID" value="JAP87112.1"/>
    <property type="molecule type" value="Transcribed_RNA"/>
</dbReference>
<proteinExistence type="predicted"/>
<name>A0A131Z8F8_RHIAP</name>
<evidence type="ECO:0000313" key="2">
    <source>
        <dbReference type="EMBL" id="JAP87112.1"/>
    </source>
</evidence>
<keyword evidence="1" id="KW-0812">Transmembrane</keyword>
<reference evidence="2" key="1">
    <citation type="journal article" date="2016" name="Ticks Tick Borne Dis.">
        <title>De novo assembly and annotation of the salivary gland transcriptome of Rhipicephalus appendiculatus male and female ticks during blood feeding.</title>
        <authorList>
            <person name="de Castro M.H."/>
            <person name="de Klerk D."/>
            <person name="Pienaar R."/>
            <person name="Latif A.A."/>
            <person name="Rees D.J."/>
            <person name="Mans B.J."/>
        </authorList>
    </citation>
    <scope>NUCLEOTIDE SEQUENCE</scope>
    <source>
        <tissue evidence="2">Salivary glands</tissue>
    </source>
</reference>
<feature type="non-terminal residue" evidence="2">
    <location>
        <position position="1"/>
    </location>
</feature>
<dbReference type="AlphaFoldDB" id="A0A131Z8F8"/>
<keyword evidence="1" id="KW-1133">Transmembrane helix</keyword>
<evidence type="ECO:0000256" key="1">
    <source>
        <dbReference type="SAM" id="Phobius"/>
    </source>
</evidence>
<feature type="transmembrane region" description="Helical" evidence="1">
    <location>
        <begin position="56"/>
        <end position="78"/>
    </location>
</feature>
<keyword evidence="1" id="KW-0472">Membrane</keyword>
<accession>A0A131Z8F8</accession>
<protein>
    <submittedName>
        <fullName evidence="2">Uncharacterized protein</fullName>
    </submittedName>
</protein>
<organism evidence="2">
    <name type="scientific">Rhipicephalus appendiculatus</name>
    <name type="common">Brown ear tick</name>
    <dbReference type="NCBI Taxonomy" id="34631"/>
    <lineage>
        <taxon>Eukaryota</taxon>
        <taxon>Metazoa</taxon>
        <taxon>Ecdysozoa</taxon>
        <taxon>Arthropoda</taxon>
        <taxon>Chelicerata</taxon>
        <taxon>Arachnida</taxon>
        <taxon>Acari</taxon>
        <taxon>Parasitiformes</taxon>
        <taxon>Ixodida</taxon>
        <taxon>Ixodoidea</taxon>
        <taxon>Ixodidae</taxon>
        <taxon>Rhipicephalinae</taxon>
        <taxon>Rhipicephalus</taxon>
        <taxon>Rhipicephalus</taxon>
    </lineage>
</organism>